<dbReference type="PROSITE" id="PS00070">
    <property type="entry name" value="ALDEHYDE_DEHYDR_CYS"/>
    <property type="match status" value="1"/>
</dbReference>
<organism evidence="9 10">
    <name type="scientific">Candidatus Caccopulliclostridium gallistercoris</name>
    <dbReference type="NCBI Taxonomy" id="2840719"/>
    <lineage>
        <taxon>Bacteria</taxon>
        <taxon>Bacillati</taxon>
        <taxon>Bacillota</taxon>
        <taxon>Clostridia</taxon>
        <taxon>Candidatus Caccopulliclostridium</taxon>
    </lineage>
</organism>
<accession>A0A9D1SYY4</accession>
<dbReference type="PROSITE" id="PS00687">
    <property type="entry name" value="ALDEHYDE_DEHYDR_GLU"/>
    <property type="match status" value="1"/>
</dbReference>
<evidence type="ECO:0000256" key="7">
    <source>
        <dbReference type="RuleBase" id="RU003345"/>
    </source>
</evidence>
<dbReference type="GO" id="GO:0006081">
    <property type="term" value="P:aldehyde metabolic process"/>
    <property type="evidence" value="ECO:0007669"/>
    <property type="project" value="InterPro"/>
</dbReference>
<evidence type="ECO:0000313" key="9">
    <source>
        <dbReference type="EMBL" id="HIV01392.1"/>
    </source>
</evidence>
<dbReference type="Proteomes" id="UP000886861">
    <property type="component" value="Unassembled WGS sequence"/>
</dbReference>
<protein>
    <recommendedName>
        <fullName evidence="4">Aldehyde dehydrogenase</fullName>
    </recommendedName>
</protein>
<evidence type="ECO:0000256" key="6">
    <source>
        <dbReference type="PROSITE-ProRule" id="PRU10007"/>
    </source>
</evidence>
<dbReference type="GO" id="GO:0005737">
    <property type="term" value="C:cytoplasm"/>
    <property type="evidence" value="ECO:0007669"/>
    <property type="project" value="TreeGrafter"/>
</dbReference>
<evidence type="ECO:0000256" key="5">
    <source>
        <dbReference type="PIRSR" id="PIRSR036492-1"/>
    </source>
</evidence>
<feature type="active site" evidence="5 6">
    <location>
        <position position="209"/>
    </location>
</feature>
<name>A0A9D1SYY4_9FIRM</name>
<dbReference type="InterPro" id="IPR012394">
    <property type="entry name" value="Aldehyde_DH_NAD(P)"/>
</dbReference>
<reference evidence="9" key="1">
    <citation type="submission" date="2020-10" db="EMBL/GenBank/DDBJ databases">
        <authorList>
            <person name="Gilroy R."/>
        </authorList>
    </citation>
    <scope>NUCLEOTIDE SEQUENCE</scope>
    <source>
        <strain evidence="9">CHK186-9395</strain>
    </source>
</reference>
<comment type="caution">
    <text evidence="9">The sequence shown here is derived from an EMBL/GenBank/DDBJ whole genome shotgun (WGS) entry which is preliminary data.</text>
</comment>
<dbReference type="PIRSF" id="PIRSF036492">
    <property type="entry name" value="ALDH"/>
    <property type="match status" value="1"/>
</dbReference>
<evidence type="ECO:0000256" key="2">
    <source>
        <dbReference type="ARBA" id="ARBA00023002"/>
    </source>
</evidence>
<dbReference type="GO" id="GO:0004029">
    <property type="term" value="F:aldehyde dehydrogenase (NAD+) activity"/>
    <property type="evidence" value="ECO:0007669"/>
    <property type="project" value="TreeGrafter"/>
</dbReference>
<dbReference type="Gene3D" id="3.40.309.10">
    <property type="entry name" value="Aldehyde Dehydrogenase, Chain A, domain 2"/>
    <property type="match status" value="1"/>
</dbReference>
<dbReference type="Gene3D" id="3.40.605.10">
    <property type="entry name" value="Aldehyde Dehydrogenase, Chain A, domain 1"/>
    <property type="match status" value="1"/>
</dbReference>
<evidence type="ECO:0000256" key="3">
    <source>
        <dbReference type="ARBA" id="ARBA00023027"/>
    </source>
</evidence>
<dbReference type="CDD" id="cd07136">
    <property type="entry name" value="ALDH_YwdH-P39616"/>
    <property type="match status" value="1"/>
</dbReference>
<dbReference type="InterPro" id="IPR016161">
    <property type="entry name" value="Ald_DH/histidinol_DH"/>
</dbReference>
<reference evidence="9" key="2">
    <citation type="journal article" date="2021" name="PeerJ">
        <title>Extensive microbial diversity within the chicken gut microbiome revealed by metagenomics and culture.</title>
        <authorList>
            <person name="Gilroy R."/>
            <person name="Ravi A."/>
            <person name="Getino M."/>
            <person name="Pursley I."/>
            <person name="Horton D.L."/>
            <person name="Alikhan N.F."/>
            <person name="Baker D."/>
            <person name="Gharbi K."/>
            <person name="Hall N."/>
            <person name="Watson M."/>
            <person name="Adriaenssens E.M."/>
            <person name="Foster-Nyarko E."/>
            <person name="Jarju S."/>
            <person name="Secka A."/>
            <person name="Antonio M."/>
            <person name="Oren A."/>
            <person name="Chaudhuri R.R."/>
            <person name="La Ragione R."/>
            <person name="Hildebrand F."/>
            <person name="Pallen M.J."/>
        </authorList>
    </citation>
    <scope>NUCLEOTIDE SEQUENCE</scope>
    <source>
        <strain evidence="9">CHK186-9395</strain>
    </source>
</reference>
<evidence type="ECO:0000256" key="4">
    <source>
        <dbReference type="PIRNR" id="PIRNR036492"/>
    </source>
</evidence>
<dbReference type="InterPro" id="IPR029510">
    <property type="entry name" value="Ald_DH_CS_GLU"/>
</dbReference>
<dbReference type="FunFam" id="3.40.605.10:FF:000004">
    <property type="entry name" value="Aldehyde dehydrogenase"/>
    <property type="match status" value="1"/>
</dbReference>
<dbReference type="AlphaFoldDB" id="A0A9D1SYY4"/>
<dbReference type="PANTHER" id="PTHR43570">
    <property type="entry name" value="ALDEHYDE DEHYDROGENASE"/>
    <property type="match status" value="1"/>
</dbReference>
<keyword evidence="2 4" id="KW-0560">Oxidoreductase</keyword>
<dbReference type="PANTHER" id="PTHR43570:SF16">
    <property type="entry name" value="ALDEHYDE DEHYDROGENASE TYPE III, ISOFORM Q"/>
    <property type="match status" value="1"/>
</dbReference>
<feature type="domain" description="Aldehyde dehydrogenase" evidence="8">
    <location>
        <begin position="2"/>
        <end position="427"/>
    </location>
</feature>
<evidence type="ECO:0000256" key="1">
    <source>
        <dbReference type="ARBA" id="ARBA00009986"/>
    </source>
</evidence>
<dbReference type="InterPro" id="IPR016162">
    <property type="entry name" value="Ald_DH_N"/>
</dbReference>
<gene>
    <name evidence="9" type="ORF">IAA62_02425</name>
</gene>
<comment type="similarity">
    <text evidence="1 4 7">Belongs to the aldehyde dehydrogenase family.</text>
</comment>
<sequence length="456" mass="51703">MEISEILKSSRDYFNSKHTLPYSFRLSALKKLKSEILLKQVEIADAIKLDLGKSFEESYMSEIGMVISEINFAIKHLKKWIKPKKVKTPLAHSFSKSFIMAEPLGVVLIMSPWNYPFMLCLDPLVGSIASGNCAVLKPSNYSFNTSKIIREIISKIFPPSYITVVEGGREQNKELLDQKFDYIFFTGGIAVGTEVAKRASNNLIPYTLELGGKSPCIVEESANLKIAATRIAFGKFLNCGQTCVAPDYILIDEKVKDKFLEYFKEAIIKMYTSSPLDNQNYGKIINQKHFDRISGLIDKNKVYYGGKTKEELLKIEPTILDNVTLNDAVMKEEIFGPIMPIISYKNFDEAEKIIRSFSSPLAFYVFSNNKKFIKYSLNSFHFGGGCINDTIIHLANPRLSFGGVGGSGMGKYHGYKSFETFSNFKSIVKKYNFLDLPIRYAPYTKTKRKLIKFFMK</sequence>
<dbReference type="InterPro" id="IPR016163">
    <property type="entry name" value="Ald_DH_C"/>
</dbReference>
<dbReference type="InterPro" id="IPR016160">
    <property type="entry name" value="Ald_DH_CS_CYS"/>
</dbReference>
<proteinExistence type="inferred from homology"/>
<dbReference type="Pfam" id="PF00171">
    <property type="entry name" value="Aldedh"/>
    <property type="match status" value="1"/>
</dbReference>
<evidence type="ECO:0000259" key="8">
    <source>
        <dbReference type="Pfam" id="PF00171"/>
    </source>
</evidence>
<evidence type="ECO:0000313" key="10">
    <source>
        <dbReference type="Proteomes" id="UP000886861"/>
    </source>
</evidence>
<keyword evidence="3" id="KW-0520">NAD</keyword>
<dbReference type="FunFam" id="3.40.309.10:FF:000003">
    <property type="entry name" value="Aldehyde dehydrogenase"/>
    <property type="match status" value="1"/>
</dbReference>
<dbReference type="SUPFAM" id="SSF53720">
    <property type="entry name" value="ALDH-like"/>
    <property type="match status" value="1"/>
</dbReference>
<feature type="active site" evidence="5">
    <location>
        <position position="243"/>
    </location>
</feature>
<dbReference type="EMBL" id="DVOJ01000008">
    <property type="protein sequence ID" value="HIV01392.1"/>
    <property type="molecule type" value="Genomic_DNA"/>
</dbReference>
<dbReference type="InterPro" id="IPR015590">
    <property type="entry name" value="Aldehyde_DH_dom"/>
</dbReference>